<organism evidence="2">
    <name type="scientific">uncultured Phycisphaerae bacterium</name>
    <dbReference type="NCBI Taxonomy" id="904963"/>
    <lineage>
        <taxon>Bacteria</taxon>
        <taxon>Pseudomonadati</taxon>
        <taxon>Planctomycetota</taxon>
        <taxon>Phycisphaerae</taxon>
        <taxon>environmental samples</taxon>
    </lineage>
</organism>
<dbReference type="AlphaFoldDB" id="A0A6J4QG03"/>
<feature type="compositionally biased region" description="Low complexity" evidence="1">
    <location>
        <begin position="40"/>
        <end position="52"/>
    </location>
</feature>
<feature type="compositionally biased region" description="Basic residues" evidence="1">
    <location>
        <begin position="224"/>
        <end position="236"/>
    </location>
</feature>
<keyword evidence="2" id="KW-0378">Hydrolase</keyword>
<feature type="compositionally biased region" description="Basic and acidic residues" evidence="1">
    <location>
        <begin position="1"/>
        <end position="20"/>
    </location>
</feature>
<protein>
    <submittedName>
        <fullName evidence="2">Fumarylacetoacetate hydrolase family protein</fullName>
    </submittedName>
</protein>
<feature type="region of interest" description="Disordered" evidence="1">
    <location>
        <begin position="1"/>
        <end position="271"/>
    </location>
</feature>
<sequence length="271" mass="30439">EAHPLHRLGRADALRLSEPRRHARRTGRRPVRREPDAHRAAGGRAQAALPGRPGEHPLRRPQLPPARRGVPHRGAGVPGAVHERRQRGQPPGRPDRVAAGAAERRGRLRVRAGRRDRHGVQERDAQAGAQARAGLHLRQRRLGPRLADPPRRVAVVPRQDVRHLLPDGPLPRDRRRAEQPQLAVDQDGPERPGRAGLGHGRHDLRRAGADRIFERQHDTAARHRDPHRHAARRRHGPQAAAVAETGRHGHDRHRAHRRVDQPRRRGACEPV</sequence>
<feature type="non-terminal residue" evidence="2">
    <location>
        <position position="1"/>
    </location>
</feature>
<feature type="compositionally biased region" description="Basic residues" evidence="1">
    <location>
        <begin position="21"/>
        <end position="31"/>
    </location>
</feature>
<name>A0A6J4QG03_9BACT</name>
<feature type="compositionally biased region" description="Basic residues" evidence="1">
    <location>
        <begin position="106"/>
        <end position="117"/>
    </location>
</feature>
<gene>
    <name evidence="2" type="ORF">AVDCRST_MAG64-4278</name>
</gene>
<evidence type="ECO:0000256" key="1">
    <source>
        <dbReference type="SAM" id="MobiDB-lite"/>
    </source>
</evidence>
<feature type="compositionally biased region" description="Basic and acidic residues" evidence="1">
    <location>
        <begin position="205"/>
        <end position="223"/>
    </location>
</feature>
<dbReference type="GO" id="GO:0016787">
    <property type="term" value="F:hydrolase activity"/>
    <property type="evidence" value="ECO:0007669"/>
    <property type="project" value="UniProtKB-KW"/>
</dbReference>
<feature type="non-terminal residue" evidence="2">
    <location>
        <position position="271"/>
    </location>
</feature>
<dbReference type="EMBL" id="CADCUQ010000993">
    <property type="protein sequence ID" value="CAA9442263.1"/>
    <property type="molecule type" value="Genomic_DNA"/>
</dbReference>
<feature type="compositionally biased region" description="Basic and acidic residues" evidence="1">
    <location>
        <begin position="159"/>
        <end position="178"/>
    </location>
</feature>
<accession>A0A6J4QG03</accession>
<proteinExistence type="predicted"/>
<reference evidence="2" key="1">
    <citation type="submission" date="2020-02" db="EMBL/GenBank/DDBJ databases">
        <authorList>
            <person name="Meier V. D."/>
        </authorList>
    </citation>
    <scope>NUCLEOTIDE SEQUENCE</scope>
    <source>
        <strain evidence="2">AVDCRST_MAG64</strain>
    </source>
</reference>
<evidence type="ECO:0000313" key="2">
    <source>
        <dbReference type="EMBL" id="CAA9442263.1"/>
    </source>
</evidence>
<feature type="compositionally biased region" description="Basic and acidic residues" evidence="1">
    <location>
        <begin position="258"/>
        <end position="271"/>
    </location>
</feature>